<dbReference type="Proteomes" id="UP000182987">
    <property type="component" value="Chromosome"/>
</dbReference>
<evidence type="ECO:0000313" key="2">
    <source>
        <dbReference type="EMBL" id="APG03226.1"/>
    </source>
</evidence>
<dbReference type="Pfam" id="PF14316">
    <property type="entry name" value="DUF4381"/>
    <property type="match status" value="1"/>
</dbReference>
<dbReference type="AlphaFoldDB" id="A0A1L3EQA1"/>
<name>A0A1L3EQA1_9GAMM</name>
<gene>
    <name evidence="2" type="ORF">BJI69_04430</name>
</gene>
<dbReference type="KEGG" id="lrz:BJI69_04430"/>
<keyword evidence="1" id="KW-0812">Transmembrane</keyword>
<keyword evidence="1" id="KW-0472">Membrane</keyword>
<accession>A0A1L3EQA1</accession>
<proteinExistence type="predicted"/>
<reference evidence="3" key="1">
    <citation type="submission" date="2016-09" db="EMBL/GenBank/DDBJ databases">
        <authorList>
            <person name="Lysoe E."/>
        </authorList>
    </citation>
    <scope>NUCLEOTIDE SEQUENCE [LARGE SCALE GENOMIC DNA]</scope>
    <source>
        <strain evidence="3">LJ96T</strain>
    </source>
</reference>
<organism evidence="2 3">
    <name type="scientific">Luteibacter rhizovicinus DSM 16549</name>
    <dbReference type="NCBI Taxonomy" id="1440763"/>
    <lineage>
        <taxon>Bacteria</taxon>
        <taxon>Pseudomonadati</taxon>
        <taxon>Pseudomonadota</taxon>
        <taxon>Gammaproteobacteria</taxon>
        <taxon>Lysobacterales</taxon>
        <taxon>Rhodanobacteraceae</taxon>
        <taxon>Luteibacter</taxon>
    </lineage>
</organism>
<evidence type="ECO:0008006" key="4">
    <source>
        <dbReference type="Google" id="ProtNLM"/>
    </source>
</evidence>
<dbReference type="STRING" id="1440763.BJI69_04430"/>
<protein>
    <recommendedName>
        <fullName evidence="4">DUF4381 domain-containing protein</fullName>
    </recommendedName>
</protein>
<dbReference type="EMBL" id="CP017480">
    <property type="protein sequence ID" value="APG03226.1"/>
    <property type="molecule type" value="Genomic_DNA"/>
</dbReference>
<feature type="transmembrane region" description="Helical" evidence="1">
    <location>
        <begin position="26"/>
        <end position="45"/>
    </location>
</feature>
<dbReference type="InterPro" id="IPR025489">
    <property type="entry name" value="DUF4381"/>
</dbReference>
<sequence>MMPTAGPELRDIHVPHVSMWWPLAPGWWLLIALLSAAVVVGVILLRRRAAWKRRVDATLVDLHDATARYAQDGDLAAFASVASQLLRRVARTRDSRSVVLRDLAWRDALAAMAPAQDIDRLLAIDDAIYRPDATLDVIPTARDVEAWVRAALRRRPAHVTA</sequence>
<keyword evidence="1" id="KW-1133">Transmembrane helix</keyword>
<evidence type="ECO:0000256" key="1">
    <source>
        <dbReference type="SAM" id="Phobius"/>
    </source>
</evidence>
<keyword evidence="3" id="KW-1185">Reference proteome</keyword>
<evidence type="ECO:0000313" key="3">
    <source>
        <dbReference type="Proteomes" id="UP000182987"/>
    </source>
</evidence>